<reference evidence="3 4" key="1">
    <citation type="journal article" date="2011" name="Int. J. Syst. Evol. Microbiol.">
        <title>Zhongshania antarctica gen. nov., sp. nov. and Zhongshania guokunii sp. nov., gammaproteobacteria respectively isolated from coastal attached (fast) ice and surface seawater of the Antarctic.</title>
        <authorList>
            <person name="Li H.J."/>
            <person name="Zhang X.Y."/>
            <person name="Chen C.X."/>
            <person name="Zhang Y.J."/>
            <person name="Gao Z.M."/>
            <person name="Yu Y."/>
            <person name="Chen X.L."/>
            <person name="Chen B."/>
            <person name="Zhang Y.Z."/>
        </authorList>
    </citation>
    <scope>NUCLEOTIDE SEQUENCE [LARGE SCALE GENOMIC DNA]</scope>
    <source>
        <strain evidence="3 4">R06B22</strain>
    </source>
</reference>
<comment type="caution">
    <text evidence="3">The sequence shown here is derived from an EMBL/GenBank/DDBJ whole genome shotgun (WGS) entry which is preliminary data.</text>
</comment>
<feature type="domain" description="CSD" evidence="2">
    <location>
        <begin position="2"/>
        <end position="67"/>
    </location>
</feature>
<dbReference type="Pfam" id="PF05901">
    <property type="entry name" value="Excalibur"/>
    <property type="match status" value="1"/>
</dbReference>
<dbReference type="Proteomes" id="UP001557484">
    <property type="component" value="Unassembled WGS sequence"/>
</dbReference>
<dbReference type="SMART" id="SM00357">
    <property type="entry name" value="CSP"/>
    <property type="match status" value="1"/>
</dbReference>
<dbReference type="Gene3D" id="2.40.50.140">
    <property type="entry name" value="Nucleic acid-binding proteins"/>
    <property type="match status" value="1"/>
</dbReference>
<feature type="transmembrane region" description="Helical" evidence="1">
    <location>
        <begin position="87"/>
        <end position="110"/>
    </location>
</feature>
<proteinExistence type="predicted"/>
<gene>
    <name evidence="3" type="ORF">AB4875_00220</name>
</gene>
<evidence type="ECO:0000256" key="1">
    <source>
        <dbReference type="SAM" id="Phobius"/>
    </source>
</evidence>
<sequence length="178" mass="19896">MRVHGNLIKWNDDRGFGFVSSPQNAGEIFVHISAFPRDGIRPKIGELISFEVEIEKNGKKRAVHVLRPGSTVRKRKGASHRSKGDAVALKLGITFVLVLALGYFGFNFYISQQSSELLMLKQAITAPMSASRKFECDGRKHCSQMTSRAEAEYFIKNCPNTKMDGDHDGTPCENDSRF</sequence>
<dbReference type="InterPro" id="IPR008613">
    <property type="entry name" value="Excalibur_Ca-bd_domain"/>
</dbReference>
<dbReference type="Pfam" id="PF00313">
    <property type="entry name" value="CSD"/>
    <property type="match status" value="1"/>
</dbReference>
<dbReference type="InterPro" id="IPR011129">
    <property type="entry name" value="CSD"/>
</dbReference>
<dbReference type="CDD" id="cd04458">
    <property type="entry name" value="CSP_CDS"/>
    <property type="match status" value="1"/>
</dbReference>
<name>A0ABV3TRW0_9GAMM</name>
<dbReference type="SUPFAM" id="SSF50249">
    <property type="entry name" value="Nucleic acid-binding proteins"/>
    <property type="match status" value="1"/>
</dbReference>
<protein>
    <submittedName>
        <fullName evidence="3">Excalibur calcium-binding domain-containing protein</fullName>
    </submittedName>
</protein>
<organism evidence="3 4">
    <name type="scientific">Zhongshania arctica</name>
    <dbReference type="NCBI Taxonomy" id="3238302"/>
    <lineage>
        <taxon>Bacteria</taxon>
        <taxon>Pseudomonadati</taxon>
        <taxon>Pseudomonadota</taxon>
        <taxon>Gammaproteobacteria</taxon>
        <taxon>Cellvibrionales</taxon>
        <taxon>Spongiibacteraceae</taxon>
        <taxon>Zhongshania</taxon>
    </lineage>
</organism>
<dbReference type="SMART" id="SM00894">
    <property type="entry name" value="Excalibur"/>
    <property type="match status" value="1"/>
</dbReference>
<evidence type="ECO:0000313" key="3">
    <source>
        <dbReference type="EMBL" id="MEX1663884.1"/>
    </source>
</evidence>
<accession>A0ABV3TRW0</accession>
<evidence type="ECO:0000313" key="4">
    <source>
        <dbReference type="Proteomes" id="UP001557484"/>
    </source>
</evidence>
<keyword evidence="4" id="KW-1185">Reference proteome</keyword>
<keyword evidence="1" id="KW-0812">Transmembrane</keyword>
<keyword evidence="1" id="KW-1133">Transmembrane helix</keyword>
<dbReference type="EMBL" id="JBFRYB010000001">
    <property type="protein sequence ID" value="MEX1663884.1"/>
    <property type="molecule type" value="Genomic_DNA"/>
</dbReference>
<keyword evidence="1" id="KW-0472">Membrane</keyword>
<dbReference type="RefSeq" id="WP_368374013.1">
    <property type="nucleotide sequence ID" value="NZ_JBFRYB010000001.1"/>
</dbReference>
<dbReference type="PROSITE" id="PS51857">
    <property type="entry name" value="CSD_2"/>
    <property type="match status" value="1"/>
</dbReference>
<dbReference type="InterPro" id="IPR012340">
    <property type="entry name" value="NA-bd_OB-fold"/>
</dbReference>
<evidence type="ECO:0000259" key="2">
    <source>
        <dbReference type="PROSITE" id="PS51857"/>
    </source>
</evidence>
<dbReference type="InterPro" id="IPR002059">
    <property type="entry name" value="CSP_DNA-bd"/>
</dbReference>